<dbReference type="AlphaFoldDB" id="A0AA86NE65"/>
<gene>
    <name evidence="3" type="ORF">HINF_LOCUS47592</name>
    <name evidence="2" type="ORF">HINF_LOCUS5306</name>
</gene>
<proteinExistence type="predicted"/>
<name>A0AA86NE65_9EUKA</name>
<accession>A0AA86NE65</accession>
<comment type="caution">
    <text evidence="2">The sequence shown here is derived from an EMBL/GenBank/DDBJ whole genome shotgun (WGS) entry which is preliminary data.</text>
</comment>
<organism evidence="2">
    <name type="scientific">Hexamita inflata</name>
    <dbReference type="NCBI Taxonomy" id="28002"/>
    <lineage>
        <taxon>Eukaryota</taxon>
        <taxon>Metamonada</taxon>
        <taxon>Diplomonadida</taxon>
        <taxon>Hexamitidae</taxon>
        <taxon>Hexamitinae</taxon>
        <taxon>Hexamita</taxon>
    </lineage>
</organism>
<feature type="transmembrane region" description="Helical" evidence="1">
    <location>
        <begin position="6"/>
        <end position="24"/>
    </location>
</feature>
<reference evidence="3 4" key="2">
    <citation type="submission" date="2024-07" db="EMBL/GenBank/DDBJ databases">
        <authorList>
            <person name="Akdeniz Z."/>
        </authorList>
    </citation>
    <scope>NUCLEOTIDE SEQUENCE [LARGE SCALE GENOMIC DNA]</scope>
</reference>
<dbReference type="Proteomes" id="UP001642409">
    <property type="component" value="Unassembled WGS sequence"/>
</dbReference>
<sequence length="107" mass="12691">MSKNMDIQFQHWITLLLMIFIKLWKNIKRIITKKKKTIIHGFDKTRLLCSITPYVPKNLFIAMDAINETGFLNQTEEQYNLWENFDIPEEVLVNILFPPEGDGEAYE</sequence>
<evidence type="ECO:0000313" key="2">
    <source>
        <dbReference type="EMBL" id="CAI9917661.1"/>
    </source>
</evidence>
<evidence type="ECO:0000313" key="3">
    <source>
        <dbReference type="EMBL" id="CAL6057617.1"/>
    </source>
</evidence>
<keyword evidence="1" id="KW-0812">Transmembrane</keyword>
<reference evidence="2" key="1">
    <citation type="submission" date="2023-06" db="EMBL/GenBank/DDBJ databases">
        <authorList>
            <person name="Kurt Z."/>
        </authorList>
    </citation>
    <scope>NUCLEOTIDE SEQUENCE</scope>
</reference>
<keyword evidence="1" id="KW-0472">Membrane</keyword>
<dbReference type="EMBL" id="CATOUU010000137">
    <property type="protein sequence ID" value="CAI9917661.1"/>
    <property type="molecule type" value="Genomic_DNA"/>
</dbReference>
<keyword evidence="1" id="KW-1133">Transmembrane helix</keyword>
<evidence type="ECO:0000256" key="1">
    <source>
        <dbReference type="SAM" id="Phobius"/>
    </source>
</evidence>
<evidence type="ECO:0000313" key="4">
    <source>
        <dbReference type="Proteomes" id="UP001642409"/>
    </source>
</evidence>
<keyword evidence="4" id="KW-1185">Reference proteome</keyword>
<dbReference type="EMBL" id="CAXDID020000215">
    <property type="protein sequence ID" value="CAL6057617.1"/>
    <property type="molecule type" value="Genomic_DNA"/>
</dbReference>
<protein>
    <submittedName>
        <fullName evidence="3">Hypothetical_protein</fullName>
    </submittedName>
</protein>